<dbReference type="GeneID" id="29001275"/>
<reference evidence="3" key="1">
    <citation type="submission" date="2015-06" db="EMBL/GenBank/DDBJ databases">
        <title>Expansion of signal transduction pathways in fungi by whole-genome duplication.</title>
        <authorList>
            <consortium name="DOE Joint Genome Institute"/>
            <person name="Corrochano L.M."/>
            <person name="Kuo A."/>
            <person name="Marcet-Houben M."/>
            <person name="Polaino S."/>
            <person name="Salamov A."/>
            <person name="Villalobos J.M."/>
            <person name="Alvarez M.I."/>
            <person name="Avalos J."/>
            <person name="Benito E.P."/>
            <person name="Benoit I."/>
            <person name="Burger G."/>
            <person name="Camino L.P."/>
            <person name="Canovas D."/>
            <person name="Cerda-Olmedo E."/>
            <person name="Cheng J.-F."/>
            <person name="Dominguez A."/>
            <person name="Elias M."/>
            <person name="Eslava A.P."/>
            <person name="Glaser F."/>
            <person name="Grimwood J."/>
            <person name="Gutierrez G."/>
            <person name="Heitman J."/>
            <person name="Henrissat B."/>
            <person name="Iturriaga E.A."/>
            <person name="Lang B.F."/>
            <person name="Lavin J.L."/>
            <person name="Lee S."/>
            <person name="Li W."/>
            <person name="Lindquist E."/>
            <person name="Lopez-Garcia S."/>
            <person name="Luque E.M."/>
            <person name="Marcos A.T."/>
            <person name="Martin J."/>
            <person name="McCluskey K."/>
            <person name="Medina H.R."/>
            <person name="Miralles-Duran A."/>
            <person name="Miyazaki A."/>
            <person name="Munoz-Torres E."/>
            <person name="Oguiza J.A."/>
            <person name="Ohm R."/>
            <person name="Olmedo M."/>
            <person name="Orejas M."/>
            <person name="Ortiz-Castellanos L."/>
            <person name="Pisabarro A.G."/>
            <person name="Rodriguez-Romero J."/>
            <person name="Ruiz-Herrera J."/>
            <person name="Ruiz-Vazquez R."/>
            <person name="Sanz C."/>
            <person name="Schackwitz W."/>
            <person name="Schmutz J."/>
            <person name="Shahriari M."/>
            <person name="Shelest E."/>
            <person name="Silva-Franco F."/>
            <person name="Soanes D."/>
            <person name="Syed K."/>
            <person name="Tagua V.G."/>
            <person name="Talbot N.J."/>
            <person name="Thon M."/>
            <person name="De vries R.P."/>
            <person name="Wiebenga A."/>
            <person name="Yadav J.S."/>
            <person name="Braun E.L."/>
            <person name="Baker S."/>
            <person name="Garre V."/>
            <person name="Horwitz B."/>
            <person name="Torres-Martinez S."/>
            <person name="Idnurm A."/>
            <person name="Herrera-Estrella A."/>
            <person name="Gabaldon T."/>
            <person name="Grigoriev I.V."/>
        </authorList>
    </citation>
    <scope>NUCLEOTIDE SEQUENCE [LARGE SCALE GENOMIC DNA]</scope>
    <source>
        <strain evidence="3">NRRL 1555(-)</strain>
    </source>
</reference>
<keyword evidence="1" id="KW-0812">Transmembrane</keyword>
<keyword evidence="1" id="KW-1133">Transmembrane helix</keyword>
<keyword evidence="3" id="KW-1185">Reference proteome</keyword>
<keyword evidence="1" id="KW-0472">Membrane</keyword>
<evidence type="ECO:0000313" key="3">
    <source>
        <dbReference type="Proteomes" id="UP000077315"/>
    </source>
</evidence>
<dbReference type="RefSeq" id="XP_018297661.1">
    <property type="nucleotide sequence ID" value="XM_018440369.1"/>
</dbReference>
<dbReference type="VEuPathDB" id="FungiDB:PHYBLDRAFT_58667"/>
<sequence>MPPISMAPSAAVVITQGDIVLSDPALPENQGRLLRDSTVYNYYVPAILTFISIVYLSVYIYKTIHWYRMKRRKRKQRLNRYRIHQYWKKRMIALQINQSNLPPPIKSSFALPRSQSSPCKSFYTSDPVSCSTLGGLQRPHSMLGTITSANSLPSHMTSYQLVTRADSIHIPAPSACSFDEKGTTATELSPTFTAHTNFDCKSKKLAHNDRSQYRHTPKIFKGKDERQMELWKWGVSMGYCHYAHGKLLNDLIAELQKRDQETVLTGSIDEMTPKNEMK</sequence>
<name>A0A167QFJ2_PHYB8</name>
<accession>A0A167QFJ2</accession>
<feature type="transmembrane region" description="Helical" evidence="1">
    <location>
        <begin position="42"/>
        <end position="64"/>
    </location>
</feature>
<evidence type="ECO:0000313" key="2">
    <source>
        <dbReference type="EMBL" id="OAD79621.1"/>
    </source>
</evidence>
<dbReference type="EMBL" id="KV440972">
    <property type="protein sequence ID" value="OAD79621.1"/>
    <property type="molecule type" value="Genomic_DNA"/>
</dbReference>
<gene>
    <name evidence="2" type="ORF">PHYBLDRAFT_58667</name>
</gene>
<dbReference type="Proteomes" id="UP000077315">
    <property type="component" value="Unassembled WGS sequence"/>
</dbReference>
<proteinExistence type="predicted"/>
<organism evidence="2 3">
    <name type="scientific">Phycomyces blakesleeanus (strain ATCC 8743b / DSM 1359 / FGSC 10004 / NBRC 33097 / NRRL 1555)</name>
    <dbReference type="NCBI Taxonomy" id="763407"/>
    <lineage>
        <taxon>Eukaryota</taxon>
        <taxon>Fungi</taxon>
        <taxon>Fungi incertae sedis</taxon>
        <taxon>Mucoromycota</taxon>
        <taxon>Mucoromycotina</taxon>
        <taxon>Mucoromycetes</taxon>
        <taxon>Mucorales</taxon>
        <taxon>Phycomycetaceae</taxon>
        <taxon>Phycomyces</taxon>
    </lineage>
</organism>
<protein>
    <submittedName>
        <fullName evidence="2">Uncharacterized protein</fullName>
    </submittedName>
</protein>
<dbReference type="AlphaFoldDB" id="A0A167QFJ2"/>
<dbReference type="OrthoDB" id="10324884at2759"/>
<dbReference type="InParanoid" id="A0A167QFJ2"/>
<evidence type="ECO:0000256" key="1">
    <source>
        <dbReference type="SAM" id="Phobius"/>
    </source>
</evidence>